<feature type="compositionally biased region" description="Acidic residues" evidence="1">
    <location>
        <begin position="63"/>
        <end position="72"/>
    </location>
</feature>
<evidence type="ECO:0000313" key="3">
    <source>
        <dbReference type="Proteomes" id="UP000006038"/>
    </source>
</evidence>
<dbReference type="RefSeq" id="XP_006644570.1">
    <property type="nucleotide sequence ID" value="XM_006644507.3"/>
</dbReference>
<keyword evidence="3" id="KW-1185">Reference proteome</keyword>
<dbReference type="PANTHER" id="PTHR37187">
    <property type="entry name" value="EXPRESSED PROTEIN"/>
    <property type="match status" value="1"/>
</dbReference>
<proteinExistence type="predicted"/>
<dbReference type="OrthoDB" id="686628at2759"/>
<dbReference type="KEGG" id="obr:102722438"/>
<dbReference type="GeneID" id="102722438"/>
<reference evidence="2" key="2">
    <citation type="submission" date="2013-04" db="UniProtKB">
        <authorList>
            <consortium name="EnsemblPlants"/>
        </authorList>
    </citation>
    <scope>IDENTIFICATION</scope>
</reference>
<accession>J3L384</accession>
<name>J3L384_ORYBR</name>
<organism evidence="2">
    <name type="scientific">Oryza brachyantha</name>
    <name type="common">malo sina</name>
    <dbReference type="NCBI Taxonomy" id="4533"/>
    <lineage>
        <taxon>Eukaryota</taxon>
        <taxon>Viridiplantae</taxon>
        <taxon>Streptophyta</taxon>
        <taxon>Embryophyta</taxon>
        <taxon>Tracheophyta</taxon>
        <taxon>Spermatophyta</taxon>
        <taxon>Magnoliopsida</taxon>
        <taxon>Liliopsida</taxon>
        <taxon>Poales</taxon>
        <taxon>Poaceae</taxon>
        <taxon>BOP clade</taxon>
        <taxon>Oryzoideae</taxon>
        <taxon>Oryzeae</taxon>
        <taxon>Oryzinae</taxon>
        <taxon>Oryza</taxon>
    </lineage>
</organism>
<reference evidence="2" key="1">
    <citation type="journal article" date="2013" name="Nat. Commun.">
        <title>Whole-genome sequencing of Oryza brachyantha reveals mechanisms underlying Oryza genome evolution.</title>
        <authorList>
            <person name="Chen J."/>
            <person name="Huang Q."/>
            <person name="Gao D."/>
            <person name="Wang J."/>
            <person name="Lang Y."/>
            <person name="Liu T."/>
            <person name="Li B."/>
            <person name="Bai Z."/>
            <person name="Luis Goicoechea J."/>
            <person name="Liang C."/>
            <person name="Chen C."/>
            <person name="Zhang W."/>
            <person name="Sun S."/>
            <person name="Liao Y."/>
            <person name="Zhang X."/>
            <person name="Yang L."/>
            <person name="Song C."/>
            <person name="Wang M."/>
            <person name="Shi J."/>
            <person name="Liu G."/>
            <person name="Liu J."/>
            <person name="Zhou H."/>
            <person name="Zhou W."/>
            <person name="Yu Q."/>
            <person name="An N."/>
            <person name="Chen Y."/>
            <person name="Cai Q."/>
            <person name="Wang B."/>
            <person name="Liu B."/>
            <person name="Min J."/>
            <person name="Huang Y."/>
            <person name="Wu H."/>
            <person name="Li Z."/>
            <person name="Zhang Y."/>
            <person name="Yin Y."/>
            <person name="Song W."/>
            <person name="Jiang J."/>
            <person name="Jackson S.A."/>
            <person name="Wing R.A."/>
            <person name="Wang J."/>
            <person name="Chen M."/>
        </authorList>
    </citation>
    <scope>NUCLEOTIDE SEQUENCE [LARGE SCALE GENOMIC DNA]</scope>
    <source>
        <strain evidence="2">cv. IRGC 101232</strain>
    </source>
</reference>
<protein>
    <submittedName>
        <fullName evidence="2">Uncharacterized protein</fullName>
    </submittedName>
</protein>
<evidence type="ECO:0000313" key="2">
    <source>
        <dbReference type="EnsemblPlants" id="OB01G36900.1"/>
    </source>
</evidence>
<feature type="compositionally biased region" description="Low complexity" evidence="1">
    <location>
        <begin position="26"/>
        <end position="40"/>
    </location>
</feature>
<dbReference type="HOGENOM" id="CLU_095504_0_0_1"/>
<dbReference type="AlphaFoldDB" id="J3L384"/>
<feature type="region of interest" description="Disordered" evidence="1">
    <location>
        <begin position="1"/>
        <end position="98"/>
    </location>
</feature>
<dbReference type="Proteomes" id="UP000006038">
    <property type="component" value="Chromosome 1"/>
</dbReference>
<feature type="compositionally biased region" description="Basic residues" evidence="1">
    <location>
        <begin position="1"/>
        <end position="14"/>
    </location>
</feature>
<dbReference type="eggNOG" id="ENOG502R3CD">
    <property type="taxonomic scope" value="Eukaryota"/>
</dbReference>
<gene>
    <name evidence="2" type="primary">LOC102722438</name>
</gene>
<dbReference type="Gramene" id="OB01G36900.1">
    <property type="protein sequence ID" value="OB01G36900.1"/>
    <property type="gene ID" value="OB01G36900"/>
</dbReference>
<sequence>MPKGAKKRAKLKKKQQGDHHAGSDDGGSNNNTVENGSNNSSRRDGASDGNHLPVRPNVPPVDVSEDSMESSEEMVTPRAAASEADEEERKAATSEVPVEVVEVGEEVMVDALPPESAGVQEQQGKAVGDEDALVVVQEPEVKREELVAKVHPVHEPEPKVEEVLVVEAAAASVPQVPEVKHDDVVVMETAALPVVQEPETKSGGVVAKDVVVSRSLGAADTTEVARGPAVAMASAGQRTTWWNCCGLCDVLSGSER</sequence>
<dbReference type="OMA" id="CCGVFDA"/>
<dbReference type="PANTHER" id="PTHR37187:SF7">
    <property type="entry name" value="EXPRESSED PROTEIN"/>
    <property type="match status" value="1"/>
</dbReference>
<dbReference type="EnsemblPlants" id="OB01G36900.1">
    <property type="protein sequence ID" value="OB01G36900.1"/>
    <property type="gene ID" value="OB01G36900"/>
</dbReference>
<evidence type="ECO:0000256" key="1">
    <source>
        <dbReference type="SAM" id="MobiDB-lite"/>
    </source>
</evidence>